<dbReference type="PANTHER" id="PTHR30578:SF0">
    <property type="entry name" value="ION-TRANSLOCATING OXIDOREDUCTASE COMPLEX SUBUNIT D"/>
    <property type="match status" value="1"/>
</dbReference>
<keyword evidence="6 10" id="KW-1278">Translocase</keyword>
<feature type="transmembrane region" description="Helical" evidence="10">
    <location>
        <begin position="183"/>
        <end position="202"/>
    </location>
</feature>
<dbReference type="EC" id="7.-.-.-" evidence="10"/>
<keyword evidence="4 10" id="KW-0288">FMN</keyword>
<keyword evidence="3 10" id="KW-0285">Flavoprotein</keyword>
<evidence type="ECO:0000313" key="12">
    <source>
        <dbReference type="Proteomes" id="UP000653127"/>
    </source>
</evidence>
<feature type="transmembrane region" description="Helical" evidence="10">
    <location>
        <begin position="208"/>
        <end position="228"/>
    </location>
</feature>
<evidence type="ECO:0000256" key="7">
    <source>
        <dbReference type="ARBA" id="ARBA00022982"/>
    </source>
</evidence>
<feature type="transmembrane region" description="Helical" evidence="10">
    <location>
        <begin position="260"/>
        <end position="279"/>
    </location>
</feature>
<dbReference type="AlphaFoldDB" id="A0A926I3M7"/>
<feature type="transmembrane region" description="Helical" evidence="10">
    <location>
        <begin position="103"/>
        <end position="121"/>
    </location>
</feature>
<dbReference type="Pfam" id="PF03116">
    <property type="entry name" value="NQR2_RnfD_RnfE"/>
    <property type="match status" value="1"/>
</dbReference>
<comment type="cofactor">
    <cofactor evidence="10">
        <name>FMN</name>
        <dbReference type="ChEBI" id="CHEBI:58210"/>
    </cofactor>
</comment>
<organism evidence="11 12">
    <name type="scientific">Ligaoa zhengdingensis</name>
    <dbReference type="NCBI Taxonomy" id="2763658"/>
    <lineage>
        <taxon>Bacteria</taxon>
        <taxon>Bacillati</taxon>
        <taxon>Bacillota</taxon>
        <taxon>Clostridia</taxon>
        <taxon>Eubacteriales</taxon>
        <taxon>Oscillospiraceae</taxon>
        <taxon>Ligaoa</taxon>
    </lineage>
</organism>
<dbReference type="Proteomes" id="UP000653127">
    <property type="component" value="Unassembled WGS sequence"/>
</dbReference>
<evidence type="ECO:0000256" key="10">
    <source>
        <dbReference type="HAMAP-Rule" id="MF_00462"/>
    </source>
</evidence>
<feature type="transmembrane region" description="Helical" evidence="10">
    <location>
        <begin position="74"/>
        <end position="91"/>
    </location>
</feature>
<comment type="function">
    <text evidence="10">Part of a membrane-bound complex that couples electron transfer with translocation of ions across the membrane.</text>
</comment>
<keyword evidence="12" id="KW-1185">Reference proteome</keyword>
<name>A0A926I3M7_9FIRM</name>
<evidence type="ECO:0000256" key="5">
    <source>
        <dbReference type="ARBA" id="ARBA00022692"/>
    </source>
</evidence>
<reference evidence="11" key="1">
    <citation type="submission" date="2020-08" db="EMBL/GenBank/DDBJ databases">
        <title>Genome public.</title>
        <authorList>
            <person name="Liu C."/>
            <person name="Sun Q."/>
        </authorList>
    </citation>
    <scope>NUCLEOTIDE SEQUENCE</scope>
    <source>
        <strain evidence="11">NSJ-31</strain>
    </source>
</reference>
<evidence type="ECO:0000313" key="11">
    <source>
        <dbReference type="EMBL" id="MBC8545510.1"/>
    </source>
</evidence>
<dbReference type="EMBL" id="JACRST010000001">
    <property type="protein sequence ID" value="MBC8545510.1"/>
    <property type="molecule type" value="Genomic_DNA"/>
</dbReference>
<evidence type="ECO:0000256" key="9">
    <source>
        <dbReference type="ARBA" id="ARBA00023136"/>
    </source>
</evidence>
<dbReference type="NCBIfam" id="TIGR01946">
    <property type="entry name" value="rnfD"/>
    <property type="match status" value="1"/>
</dbReference>
<protein>
    <recommendedName>
        <fullName evidence="10">Ion-translocating oxidoreductase complex subunit D</fullName>
        <ecNumber evidence="10">7.-.-.-</ecNumber>
    </recommendedName>
    <alternativeName>
        <fullName evidence="10">Rnf electron transport complex subunit D</fullName>
    </alternativeName>
</protein>
<evidence type="ECO:0000256" key="1">
    <source>
        <dbReference type="ARBA" id="ARBA00022448"/>
    </source>
</evidence>
<keyword evidence="1 10" id="KW-0813">Transport</keyword>
<feature type="transmembrane region" description="Helical" evidence="10">
    <location>
        <begin position="154"/>
        <end position="176"/>
    </location>
</feature>
<accession>A0A926I3M7</accession>
<dbReference type="InterPro" id="IPR011303">
    <property type="entry name" value="RnfD_bac"/>
</dbReference>
<dbReference type="InterPro" id="IPR004338">
    <property type="entry name" value="NqrB/RnfD"/>
</dbReference>
<feature type="transmembrane region" description="Helical" evidence="10">
    <location>
        <begin position="6"/>
        <end position="39"/>
    </location>
</feature>
<dbReference type="PANTHER" id="PTHR30578">
    <property type="entry name" value="ELECTRON TRANSPORT COMPLEX PROTEIN RNFD"/>
    <property type="match status" value="1"/>
</dbReference>
<keyword evidence="8 10" id="KW-1133">Transmembrane helix</keyword>
<evidence type="ECO:0000256" key="4">
    <source>
        <dbReference type="ARBA" id="ARBA00022643"/>
    </source>
</evidence>
<sequence length="289" mass="30503">MLDVIIALIPALIAATYIFGFDALLLCVVCVVSCVVFEYLFRKILKRSNTIGDLSAVVTGLLLAFNLPATLPPWMAVIGSFVAIVIVKQLFGGIGQNFANPAIVGRIVLFISFSSAMTNWVKPLSYQYHTANVMTTATPLALMRSGRWTEYADLLLGNIGGCLGETCAIALIIGGLYLIIRGVISPVIPVVYLATVAVGAALGGQDVLFHLLSGGLLLGAIFMATDYATSPTTTLGKVIFAFGCGAITITIRLFGAYAEGVSFAILLMNIVTPLIDRYTKSKPLGGAAK</sequence>
<comment type="subcellular location">
    <subcellularLocation>
        <location evidence="10">Cell membrane</location>
        <topology evidence="10">Multi-pass membrane protein</topology>
    </subcellularLocation>
</comment>
<evidence type="ECO:0000256" key="6">
    <source>
        <dbReference type="ARBA" id="ARBA00022967"/>
    </source>
</evidence>
<keyword evidence="7 10" id="KW-0249">Electron transport</keyword>
<keyword evidence="5 10" id="KW-0812">Transmembrane</keyword>
<evidence type="ECO:0000256" key="8">
    <source>
        <dbReference type="ARBA" id="ARBA00022989"/>
    </source>
</evidence>
<dbReference type="GO" id="GO:0022900">
    <property type="term" value="P:electron transport chain"/>
    <property type="evidence" value="ECO:0007669"/>
    <property type="project" value="UniProtKB-UniRule"/>
</dbReference>
<evidence type="ECO:0000256" key="2">
    <source>
        <dbReference type="ARBA" id="ARBA00022553"/>
    </source>
</evidence>
<gene>
    <name evidence="10" type="primary">rnfD</name>
    <name evidence="11" type="ORF">H8711_00980</name>
</gene>
<feature type="modified residue" description="FMN phosphoryl threonine" evidence="10">
    <location>
        <position position="138"/>
    </location>
</feature>
<dbReference type="HAMAP" id="MF_00462">
    <property type="entry name" value="RsxD_RnfD"/>
    <property type="match status" value="1"/>
</dbReference>
<dbReference type="GO" id="GO:0005886">
    <property type="term" value="C:plasma membrane"/>
    <property type="evidence" value="ECO:0007669"/>
    <property type="project" value="UniProtKB-SubCell"/>
</dbReference>
<dbReference type="GO" id="GO:0055085">
    <property type="term" value="P:transmembrane transport"/>
    <property type="evidence" value="ECO:0007669"/>
    <property type="project" value="InterPro"/>
</dbReference>
<proteinExistence type="inferred from homology"/>
<keyword evidence="10" id="KW-1003">Cell membrane</keyword>
<comment type="caution">
    <text evidence="11">The sequence shown here is derived from an EMBL/GenBank/DDBJ whole genome shotgun (WGS) entry which is preliminary data.</text>
</comment>
<comment type="similarity">
    <text evidence="10">Belongs to the NqrB/RnfD family.</text>
</comment>
<evidence type="ECO:0000256" key="3">
    <source>
        <dbReference type="ARBA" id="ARBA00022630"/>
    </source>
</evidence>
<keyword evidence="2 10" id="KW-0597">Phosphoprotein</keyword>
<keyword evidence="9 10" id="KW-0472">Membrane</keyword>
<comment type="subunit">
    <text evidence="10">The complex is composed of six subunits: RnfA, RnfB, RnfC, RnfD, RnfE and RnfG.</text>
</comment>